<sequence>MDHYFFNQFLFVKINKELINNEHNSLSRVWGIFRVWSRSISSWGRSSLE</sequence>
<name>A0A0K2VFE8_LEPSM</name>
<dbReference type="AlphaFoldDB" id="A0A0K2VFE8"/>
<reference evidence="1" key="1">
    <citation type="submission" date="2014-05" db="EMBL/GenBank/DDBJ databases">
        <authorList>
            <person name="Chronopoulou M."/>
        </authorList>
    </citation>
    <scope>NUCLEOTIDE SEQUENCE</scope>
    <source>
        <tissue evidence="1">Whole organism</tissue>
    </source>
</reference>
<dbReference type="EMBL" id="HACA01031280">
    <property type="protein sequence ID" value="CDW48641.1"/>
    <property type="molecule type" value="Transcribed_RNA"/>
</dbReference>
<organism evidence="1">
    <name type="scientific">Lepeophtheirus salmonis</name>
    <name type="common">Salmon louse</name>
    <name type="synonym">Caligus salmonis</name>
    <dbReference type="NCBI Taxonomy" id="72036"/>
    <lineage>
        <taxon>Eukaryota</taxon>
        <taxon>Metazoa</taxon>
        <taxon>Ecdysozoa</taxon>
        <taxon>Arthropoda</taxon>
        <taxon>Crustacea</taxon>
        <taxon>Multicrustacea</taxon>
        <taxon>Hexanauplia</taxon>
        <taxon>Copepoda</taxon>
        <taxon>Siphonostomatoida</taxon>
        <taxon>Caligidae</taxon>
        <taxon>Lepeophtheirus</taxon>
    </lineage>
</organism>
<protein>
    <submittedName>
        <fullName evidence="1">Uncharacterized protein</fullName>
    </submittedName>
</protein>
<evidence type="ECO:0000313" key="1">
    <source>
        <dbReference type="EMBL" id="CDW48641.1"/>
    </source>
</evidence>
<proteinExistence type="predicted"/>
<accession>A0A0K2VFE8</accession>